<dbReference type="EMBL" id="CDMC01000003">
    <property type="protein sequence ID" value="CEL03565.1"/>
    <property type="molecule type" value="Genomic_DNA"/>
</dbReference>
<accession>A0A0U5FY38</accession>
<dbReference type="Proteomes" id="UP000054771">
    <property type="component" value="Unassembled WGS sequence"/>
</dbReference>
<dbReference type="InterPro" id="IPR029063">
    <property type="entry name" value="SAM-dependent_MTases_sf"/>
</dbReference>
<reference evidence="3" key="1">
    <citation type="journal article" date="2016" name="Genome Announc.">
        <title>Draft genome sequences of fungus Aspergillus calidoustus.</title>
        <authorList>
            <person name="Horn F."/>
            <person name="Linde J."/>
            <person name="Mattern D.J."/>
            <person name="Walther G."/>
            <person name="Guthke R."/>
            <person name="Scherlach K."/>
            <person name="Martin K."/>
            <person name="Brakhage A.A."/>
            <person name="Petzke L."/>
            <person name="Valiante V."/>
        </authorList>
    </citation>
    <scope>NUCLEOTIDE SEQUENCE [LARGE SCALE GENOMIC DNA]</scope>
    <source>
        <strain evidence="3">SF006504</strain>
    </source>
</reference>
<feature type="compositionally biased region" description="Basic and acidic residues" evidence="1">
    <location>
        <begin position="32"/>
        <end position="43"/>
    </location>
</feature>
<keyword evidence="3" id="KW-1185">Reference proteome</keyword>
<dbReference type="SUPFAM" id="SSF53335">
    <property type="entry name" value="S-adenosyl-L-methionine-dependent methyltransferases"/>
    <property type="match status" value="1"/>
</dbReference>
<organism evidence="2 3">
    <name type="scientific">Aspergillus calidoustus</name>
    <dbReference type="NCBI Taxonomy" id="454130"/>
    <lineage>
        <taxon>Eukaryota</taxon>
        <taxon>Fungi</taxon>
        <taxon>Dikarya</taxon>
        <taxon>Ascomycota</taxon>
        <taxon>Pezizomycotina</taxon>
        <taxon>Eurotiomycetes</taxon>
        <taxon>Eurotiomycetidae</taxon>
        <taxon>Eurotiales</taxon>
        <taxon>Aspergillaceae</taxon>
        <taxon>Aspergillus</taxon>
        <taxon>Aspergillus subgen. Nidulantes</taxon>
    </lineage>
</organism>
<name>A0A0U5FY38_ASPCI</name>
<proteinExistence type="predicted"/>
<feature type="region of interest" description="Disordered" evidence="1">
    <location>
        <begin position="32"/>
        <end position="76"/>
    </location>
</feature>
<protein>
    <submittedName>
        <fullName evidence="2">Uncharacterized protein</fullName>
    </submittedName>
</protein>
<dbReference type="AlphaFoldDB" id="A0A0U5FY38"/>
<feature type="region of interest" description="Disordered" evidence="1">
    <location>
        <begin position="92"/>
        <end position="138"/>
    </location>
</feature>
<evidence type="ECO:0000313" key="2">
    <source>
        <dbReference type="EMBL" id="CEL03565.1"/>
    </source>
</evidence>
<dbReference type="OrthoDB" id="4510413at2759"/>
<gene>
    <name evidence="2" type="ORF">ASPCAL04718</name>
</gene>
<dbReference type="Gene3D" id="3.40.50.150">
    <property type="entry name" value="Vaccinia Virus protein VP39"/>
    <property type="match status" value="1"/>
</dbReference>
<sequence length="412" mass="45785">MFPYVPASPLTRRAENYAYLRQLWELQEGHTEFKQETPEHTEQETSSSAGRPVSEQASLRLHHSGSESGSQGRRQQSKLARIFIPARLQKTRSLGDGSGDHHNGHSPCISPPLLSSPTSTAPGSETTTDTASTTASSVADPAKHIFRSCADALANPFSRLFELNPLLLNIPHPLLSEAHPGNRNLRVLDFGGIEENVYTQAISRLPHVEVSHFTEAQLFTSHPPYLPFDSNNFDVVTTRTLYKLLSNPLHSQNPEPASWVRQVHRVLKKGGSFEFLFFDSHLKHAGPLTREMEPFLYEELPPFCTCSSARTESPCSCSSLAGPSNTDTMTGARFLELLSQEGFVTEKSTTLMFPLTLLSSIFTRDGQRLKDDAQSHHVSMTPLLVSLLKTIDEECKTSQTAWRCIIGYARKQ</sequence>
<evidence type="ECO:0000313" key="3">
    <source>
        <dbReference type="Proteomes" id="UP000054771"/>
    </source>
</evidence>
<evidence type="ECO:0000256" key="1">
    <source>
        <dbReference type="SAM" id="MobiDB-lite"/>
    </source>
</evidence>
<feature type="compositionally biased region" description="Low complexity" evidence="1">
    <location>
        <begin position="105"/>
        <end position="138"/>
    </location>
</feature>